<dbReference type="Pfam" id="PF01191">
    <property type="entry name" value="RNA_pol_Rpb5_C"/>
    <property type="match status" value="1"/>
</dbReference>
<organism evidence="3">
    <name type="scientific">viral metagenome</name>
    <dbReference type="NCBI Taxonomy" id="1070528"/>
    <lineage>
        <taxon>unclassified sequences</taxon>
        <taxon>metagenomes</taxon>
        <taxon>organismal metagenomes</taxon>
    </lineage>
</organism>
<protein>
    <recommendedName>
        <fullName evidence="2">RNA polymerase subunit H/Rpb5 C-terminal domain-containing protein</fullName>
    </recommendedName>
</protein>
<dbReference type="AlphaFoldDB" id="A0A6C0C2W1"/>
<dbReference type="GO" id="GO:0003899">
    <property type="term" value="F:DNA-directed RNA polymerase activity"/>
    <property type="evidence" value="ECO:0007669"/>
    <property type="project" value="InterPro"/>
</dbReference>
<reference evidence="3" key="1">
    <citation type="journal article" date="2020" name="Nature">
        <title>Giant virus diversity and host interactions through global metagenomics.</title>
        <authorList>
            <person name="Schulz F."/>
            <person name="Roux S."/>
            <person name="Paez-Espino D."/>
            <person name="Jungbluth S."/>
            <person name="Walsh D.A."/>
            <person name="Denef V.J."/>
            <person name="McMahon K.D."/>
            <person name="Konstantinidis K.T."/>
            <person name="Eloe-Fadrosh E.A."/>
            <person name="Kyrpides N.C."/>
            <person name="Woyke T."/>
        </authorList>
    </citation>
    <scope>NUCLEOTIDE SEQUENCE</scope>
    <source>
        <strain evidence="3">GVMAG-M-3300020182-84</strain>
    </source>
</reference>
<dbReference type="InterPro" id="IPR014381">
    <property type="entry name" value="Arch_Rpo5/euc_Rpb5"/>
</dbReference>
<dbReference type="PIRSF" id="PIRSF000747">
    <property type="entry name" value="RPB5"/>
    <property type="match status" value="1"/>
</dbReference>
<accession>A0A6C0C2W1</accession>
<dbReference type="GO" id="GO:0005666">
    <property type="term" value="C:RNA polymerase III complex"/>
    <property type="evidence" value="ECO:0007669"/>
    <property type="project" value="TreeGrafter"/>
</dbReference>
<feature type="domain" description="RNA polymerase subunit H/Rpb5 C-terminal" evidence="2">
    <location>
        <begin position="135"/>
        <end position="208"/>
    </location>
</feature>
<evidence type="ECO:0000313" key="3">
    <source>
        <dbReference type="EMBL" id="QHS97988.1"/>
    </source>
</evidence>
<dbReference type="Gene3D" id="3.90.940.20">
    <property type="entry name" value="RPB5-like RNA polymerase subunit"/>
    <property type="match status" value="1"/>
</dbReference>
<dbReference type="EMBL" id="MN739312">
    <property type="protein sequence ID" value="QHS97988.1"/>
    <property type="molecule type" value="Genomic_DNA"/>
</dbReference>
<dbReference type="GO" id="GO:0006362">
    <property type="term" value="P:transcription elongation by RNA polymerase I"/>
    <property type="evidence" value="ECO:0007669"/>
    <property type="project" value="TreeGrafter"/>
</dbReference>
<dbReference type="SUPFAM" id="SSF55287">
    <property type="entry name" value="RPB5-like RNA polymerase subunit"/>
    <property type="match status" value="1"/>
</dbReference>
<dbReference type="PANTHER" id="PTHR10535:SF0">
    <property type="entry name" value="DNA-DIRECTED RNA POLYMERASES I, II, AND III SUBUNIT RPABC1"/>
    <property type="match status" value="1"/>
</dbReference>
<dbReference type="GO" id="GO:0042797">
    <property type="term" value="P:tRNA transcription by RNA polymerase III"/>
    <property type="evidence" value="ECO:0007669"/>
    <property type="project" value="TreeGrafter"/>
</dbReference>
<sequence length="209" mass="24464">MNNSSDKIRAIYKSRSTLLELLDAQGYDVEDYVEFSLNEVDAMFNNDQLDMLLTHKDNGKKTYIKYYTNGGQLHVRKMTEMIDELYNIENVLNKDDDFIIIYEDDPNDTVVTNLKYLYDNEGIFIVVHNIKRLQFNILEHSLVPESRKLNAIETDDLMKKYNLSKLSQLPEVSRFDPQSLAMCLRPGQVCEYKRQSNTAITTNYYRVCV</sequence>
<dbReference type="GO" id="GO:0003677">
    <property type="term" value="F:DNA binding"/>
    <property type="evidence" value="ECO:0007669"/>
    <property type="project" value="InterPro"/>
</dbReference>
<evidence type="ECO:0000256" key="1">
    <source>
        <dbReference type="ARBA" id="ARBA00023163"/>
    </source>
</evidence>
<dbReference type="GO" id="GO:0005736">
    <property type="term" value="C:RNA polymerase I complex"/>
    <property type="evidence" value="ECO:0007669"/>
    <property type="project" value="TreeGrafter"/>
</dbReference>
<proteinExistence type="predicted"/>
<dbReference type="InterPro" id="IPR000783">
    <property type="entry name" value="RNA_pol_subH/Rpb5_C"/>
</dbReference>
<keyword evidence="1" id="KW-0804">Transcription</keyword>
<dbReference type="InterPro" id="IPR035913">
    <property type="entry name" value="RPB5-like_sf"/>
</dbReference>
<evidence type="ECO:0000259" key="2">
    <source>
        <dbReference type="Pfam" id="PF01191"/>
    </source>
</evidence>
<name>A0A6C0C2W1_9ZZZZ</name>
<dbReference type="GO" id="GO:0006366">
    <property type="term" value="P:transcription by RNA polymerase II"/>
    <property type="evidence" value="ECO:0007669"/>
    <property type="project" value="TreeGrafter"/>
</dbReference>
<dbReference type="GO" id="GO:0005665">
    <property type="term" value="C:RNA polymerase II, core complex"/>
    <property type="evidence" value="ECO:0007669"/>
    <property type="project" value="TreeGrafter"/>
</dbReference>
<dbReference type="PANTHER" id="PTHR10535">
    <property type="entry name" value="DNA-DIRECTED RNA POLYMERASES I, II, AND III SUBUNIT RPABC1"/>
    <property type="match status" value="1"/>
</dbReference>